<dbReference type="Proteomes" id="UP000283509">
    <property type="component" value="Unassembled WGS sequence"/>
</dbReference>
<evidence type="ECO:0000313" key="3">
    <source>
        <dbReference type="Proteomes" id="UP000283509"/>
    </source>
</evidence>
<feature type="region of interest" description="Disordered" evidence="1">
    <location>
        <begin position="226"/>
        <end position="252"/>
    </location>
</feature>
<reference evidence="2 3" key="1">
    <citation type="submission" date="2018-04" db="EMBL/GenBank/DDBJ databases">
        <authorList>
            <person name="Zhang X."/>
            <person name="Yuan J."/>
            <person name="Li F."/>
            <person name="Xiang J."/>
        </authorList>
    </citation>
    <scope>NUCLEOTIDE SEQUENCE [LARGE SCALE GENOMIC DNA]</scope>
    <source>
        <tissue evidence="2">Muscle</tissue>
    </source>
</reference>
<feature type="compositionally biased region" description="Polar residues" evidence="1">
    <location>
        <begin position="1"/>
        <end position="13"/>
    </location>
</feature>
<gene>
    <name evidence="2" type="ORF">C7M84_004316</name>
</gene>
<protein>
    <submittedName>
        <fullName evidence="2">Uncharacterized protein</fullName>
    </submittedName>
</protein>
<dbReference type="EMBL" id="QCYY01001571">
    <property type="protein sequence ID" value="ROT77061.1"/>
    <property type="molecule type" value="Genomic_DNA"/>
</dbReference>
<proteinExistence type="predicted"/>
<dbReference type="OrthoDB" id="6379273at2759"/>
<feature type="compositionally biased region" description="Low complexity" evidence="1">
    <location>
        <begin position="15"/>
        <end position="38"/>
    </location>
</feature>
<dbReference type="SUPFAM" id="SSF56672">
    <property type="entry name" value="DNA/RNA polymerases"/>
    <property type="match status" value="1"/>
</dbReference>
<dbReference type="GO" id="GO:0071897">
    <property type="term" value="P:DNA biosynthetic process"/>
    <property type="evidence" value="ECO:0007669"/>
    <property type="project" value="UniProtKB-ARBA"/>
</dbReference>
<sequence length="446" mass="50256">MKLLASQQTTPQHNPAAPDFTPATPTSEASPAITSTAASSGITTPAVMDISSASPVTQDRHPLTAHFPWDDYATMVDLQLAREKQLIQLRMSVFLDTLGIAHDTSLTVDEVLDELQTHFKNQRNEALRRQLLCCKQKEGETFSDLAEEVNLCSGDPVTCVEAQLKMYLLMRVKYEELVQHLISLHADVSLQDMVTYCRSFEATKDAVSAIHSSPSQLCAIISYQKRKQRDKATRSSPPRSQSKPSSPKADSCCSCNRRHDLGKCPAKEDSCMNCGHRGHWPQTARFPAKDVMLQDGTLRQDIKISDASGHRRRCHNHCQEASRTARNSKQQPTAPRVHYYLHIRHCQELAIVSPQFPKPIMEVKHATGVPSHTSLTYQHRLLQENISYRVTLSSQYFTTTDALYGYWQHELAEEDQHLTTFILPYGRYKHRRGPMGFSATGDVYCC</sequence>
<comment type="caution">
    <text evidence="2">The sequence shown here is derived from an EMBL/GenBank/DDBJ whole genome shotgun (WGS) entry which is preliminary data.</text>
</comment>
<dbReference type="InterPro" id="IPR043502">
    <property type="entry name" value="DNA/RNA_pol_sf"/>
</dbReference>
<evidence type="ECO:0000313" key="2">
    <source>
        <dbReference type="EMBL" id="ROT77061.1"/>
    </source>
</evidence>
<evidence type="ECO:0000256" key="1">
    <source>
        <dbReference type="SAM" id="MobiDB-lite"/>
    </source>
</evidence>
<name>A0A423TKT5_PENVA</name>
<keyword evidence="3" id="KW-1185">Reference proteome</keyword>
<dbReference type="AlphaFoldDB" id="A0A423TKT5"/>
<dbReference type="InterPro" id="IPR043128">
    <property type="entry name" value="Rev_trsase/Diguanyl_cyclase"/>
</dbReference>
<reference evidence="2 3" key="2">
    <citation type="submission" date="2019-01" db="EMBL/GenBank/DDBJ databases">
        <title>The decoding of complex shrimp genome reveals the adaptation for benthos swimmer, frequently molting mechanism and breeding impact on genome.</title>
        <authorList>
            <person name="Sun Y."/>
            <person name="Gao Y."/>
            <person name="Yu Y."/>
        </authorList>
    </citation>
    <scope>NUCLEOTIDE SEQUENCE [LARGE SCALE GENOMIC DNA]</scope>
    <source>
        <tissue evidence="2">Muscle</tissue>
    </source>
</reference>
<feature type="compositionally biased region" description="Low complexity" evidence="1">
    <location>
        <begin position="234"/>
        <end position="248"/>
    </location>
</feature>
<organism evidence="2 3">
    <name type="scientific">Penaeus vannamei</name>
    <name type="common">Whiteleg shrimp</name>
    <name type="synonym">Litopenaeus vannamei</name>
    <dbReference type="NCBI Taxonomy" id="6689"/>
    <lineage>
        <taxon>Eukaryota</taxon>
        <taxon>Metazoa</taxon>
        <taxon>Ecdysozoa</taxon>
        <taxon>Arthropoda</taxon>
        <taxon>Crustacea</taxon>
        <taxon>Multicrustacea</taxon>
        <taxon>Malacostraca</taxon>
        <taxon>Eumalacostraca</taxon>
        <taxon>Eucarida</taxon>
        <taxon>Decapoda</taxon>
        <taxon>Dendrobranchiata</taxon>
        <taxon>Penaeoidea</taxon>
        <taxon>Penaeidae</taxon>
        <taxon>Penaeus</taxon>
    </lineage>
</organism>
<dbReference type="Gene3D" id="3.30.70.270">
    <property type="match status" value="1"/>
</dbReference>
<dbReference type="Gene3D" id="3.10.10.10">
    <property type="entry name" value="HIV Type 1 Reverse Transcriptase, subunit A, domain 1"/>
    <property type="match status" value="1"/>
</dbReference>
<accession>A0A423TKT5</accession>
<feature type="region of interest" description="Disordered" evidence="1">
    <location>
        <begin position="1"/>
        <end position="38"/>
    </location>
</feature>